<keyword evidence="3" id="KW-1185">Reference proteome</keyword>
<protein>
    <submittedName>
        <fullName evidence="2">Uncharacterized protein</fullName>
    </submittedName>
</protein>
<dbReference type="EMBL" id="JAWMAJ010000026">
    <property type="protein sequence ID" value="MDV7216400.1"/>
    <property type="molecule type" value="Genomic_DNA"/>
</dbReference>
<organism evidence="2 3">
    <name type="scientific">Streptomyces prunicolor</name>
    <dbReference type="NCBI Taxonomy" id="67348"/>
    <lineage>
        <taxon>Bacteria</taxon>
        <taxon>Bacillati</taxon>
        <taxon>Actinomycetota</taxon>
        <taxon>Actinomycetes</taxon>
        <taxon>Kitasatosporales</taxon>
        <taxon>Streptomycetaceae</taxon>
        <taxon>Streptomyces</taxon>
    </lineage>
</organism>
<evidence type="ECO:0000256" key="1">
    <source>
        <dbReference type="SAM" id="MobiDB-lite"/>
    </source>
</evidence>
<dbReference type="InterPro" id="IPR029058">
    <property type="entry name" value="AB_hydrolase_fold"/>
</dbReference>
<proteinExistence type="predicted"/>
<gene>
    <name evidence="2" type="ORF">R5A26_10585</name>
</gene>
<dbReference type="Gene3D" id="3.40.50.1820">
    <property type="entry name" value="alpha/beta hydrolase"/>
    <property type="match status" value="1"/>
</dbReference>
<sequence>MYCPPPWQALADGAVRDIELIAGHTRDEYQLFLPPRPGAVDEQEASRALAVRGPGPNAEPAYRSAFPNTSAEQLWVLVRSDRLFRIPSLRLAESQARGGGRAYRYEPAWPAQGAAFPEQDSRRLWQDHEFPPLPLRH</sequence>
<comment type="caution">
    <text evidence="2">The sequence shown here is derived from an EMBL/GenBank/DDBJ whole genome shotgun (WGS) entry which is preliminary data.</text>
</comment>
<dbReference type="RefSeq" id="WP_317771023.1">
    <property type="nucleotide sequence ID" value="NZ_JAWMAJ010000026.1"/>
</dbReference>
<dbReference type="SUPFAM" id="SSF53474">
    <property type="entry name" value="alpha/beta-Hydrolases"/>
    <property type="match status" value="1"/>
</dbReference>
<feature type="compositionally biased region" description="Basic and acidic residues" evidence="1">
    <location>
        <begin position="119"/>
        <end position="130"/>
    </location>
</feature>
<name>A0ABU4F748_9ACTN</name>
<accession>A0ABU4F748</accession>
<reference evidence="2 3" key="1">
    <citation type="submission" date="2023-10" db="EMBL/GenBank/DDBJ databases">
        <title>Characterization of rhizosphere-enriched actinobacteria from wheat plants lab-grown on chernevaya soil.</title>
        <authorList>
            <person name="Tikhonova E.N."/>
            <person name="Konopkin A."/>
            <person name="Kravchenko I.K."/>
        </authorList>
    </citation>
    <scope>NUCLEOTIDE SEQUENCE [LARGE SCALE GENOMIC DNA]</scope>
    <source>
        <strain evidence="2 3">RR29</strain>
    </source>
</reference>
<evidence type="ECO:0000313" key="2">
    <source>
        <dbReference type="EMBL" id="MDV7216400.1"/>
    </source>
</evidence>
<feature type="region of interest" description="Disordered" evidence="1">
    <location>
        <begin position="114"/>
        <end position="137"/>
    </location>
</feature>
<dbReference type="Proteomes" id="UP001187346">
    <property type="component" value="Unassembled WGS sequence"/>
</dbReference>
<evidence type="ECO:0000313" key="3">
    <source>
        <dbReference type="Proteomes" id="UP001187346"/>
    </source>
</evidence>